<accession>G8JVM6</accession>
<evidence type="ECO:0000313" key="7">
    <source>
        <dbReference type="EMBL" id="AET40891.1"/>
    </source>
</evidence>
<dbReference type="OMA" id="HNMCRYY"/>
<evidence type="ECO:0000256" key="3">
    <source>
        <dbReference type="ARBA" id="ARBA00022676"/>
    </source>
</evidence>
<dbReference type="GO" id="GO:0006487">
    <property type="term" value="P:protein N-linked glycosylation"/>
    <property type="evidence" value="ECO:0007669"/>
    <property type="project" value="TreeGrafter"/>
</dbReference>
<dbReference type="InParanoid" id="G8JVM6"/>
<dbReference type="InterPro" id="IPR002685">
    <property type="entry name" value="Glyco_trans_15"/>
</dbReference>
<dbReference type="HOGENOM" id="CLU_024327_1_1_1"/>
<dbReference type="eggNOG" id="KOG4472">
    <property type="taxonomic scope" value="Eukaryota"/>
</dbReference>
<keyword evidence="6" id="KW-0812">Transmembrane</keyword>
<evidence type="ECO:0000256" key="1">
    <source>
        <dbReference type="ARBA" id="ARBA00004606"/>
    </source>
</evidence>
<dbReference type="Gene3D" id="3.90.550.10">
    <property type="entry name" value="Spore Coat Polysaccharide Biosynthesis Protein SpsA, Chain A"/>
    <property type="match status" value="1"/>
</dbReference>
<evidence type="ECO:0000256" key="6">
    <source>
        <dbReference type="SAM" id="Phobius"/>
    </source>
</evidence>
<gene>
    <name evidence="7" type="ordered locus">Ecym_7035</name>
</gene>
<dbReference type="GeneID" id="11472403"/>
<dbReference type="FunFam" id="3.90.550.10:FF:000051">
    <property type="entry name" value="Alpha-1,2-mannosyltransferase (Ktr4)"/>
    <property type="match status" value="1"/>
</dbReference>
<dbReference type="PANTHER" id="PTHR31121">
    <property type="entry name" value="ALPHA-1,2 MANNOSYLTRANSFERASE KTR1"/>
    <property type="match status" value="1"/>
</dbReference>
<dbReference type="GO" id="GO:0006493">
    <property type="term" value="P:protein O-linked glycosylation"/>
    <property type="evidence" value="ECO:0007669"/>
    <property type="project" value="TreeGrafter"/>
</dbReference>
<dbReference type="FunCoup" id="G8JVM6">
    <property type="interactions" value="44"/>
</dbReference>
<dbReference type="EMBL" id="CP002503">
    <property type="protein sequence ID" value="AET40891.1"/>
    <property type="molecule type" value="Genomic_DNA"/>
</dbReference>
<reference evidence="8" key="1">
    <citation type="journal article" date="2012" name="G3 (Bethesda)">
        <title>Pichia sorbitophila, an interspecies yeast hybrid reveals early steps of genome resolution following polyploidization.</title>
        <authorList>
            <person name="Leh Louis V."/>
            <person name="Despons L."/>
            <person name="Friedrich A."/>
            <person name="Martin T."/>
            <person name="Durrens P."/>
            <person name="Casaregola S."/>
            <person name="Neuveglise C."/>
            <person name="Fairhead C."/>
            <person name="Marck C."/>
            <person name="Cruz J.A."/>
            <person name="Straub M.L."/>
            <person name="Kugler V."/>
            <person name="Sacerdot C."/>
            <person name="Uzunov Z."/>
            <person name="Thierry A."/>
            <person name="Weiss S."/>
            <person name="Bleykasten C."/>
            <person name="De Montigny J."/>
            <person name="Jacques N."/>
            <person name="Jung P."/>
            <person name="Lemaire M."/>
            <person name="Mallet S."/>
            <person name="Morel G."/>
            <person name="Richard G.F."/>
            <person name="Sarkar A."/>
            <person name="Savel G."/>
            <person name="Schacherer J."/>
            <person name="Seret M.L."/>
            <person name="Talla E."/>
            <person name="Samson G."/>
            <person name="Jubin C."/>
            <person name="Poulain J."/>
            <person name="Vacherie B."/>
            <person name="Barbe V."/>
            <person name="Pelletier E."/>
            <person name="Sherman D.J."/>
            <person name="Westhof E."/>
            <person name="Weissenbach J."/>
            <person name="Baret P.V."/>
            <person name="Wincker P."/>
            <person name="Gaillardin C."/>
            <person name="Dujon B."/>
            <person name="Souciet J.L."/>
        </authorList>
    </citation>
    <scope>NUCLEOTIDE SEQUENCE [LARGE SCALE GENOMIC DNA]</scope>
    <source>
        <strain evidence="8">CBS 270.75 / DBVPG 7215 / KCTC 17166 / NRRL Y-17582</strain>
    </source>
</reference>
<dbReference type="Proteomes" id="UP000006790">
    <property type="component" value="Chromosome 7"/>
</dbReference>
<dbReference type="OrthoDB" id="439943at2759"/>
<dbReference type="Pfam" id="PF01793">
    <property type="entry name" value="Glyco_transf_15"/>
    <property type="match status" value="1"/>
</dbReference>
<comment type="subcellular location">
    <subcellularLocation>
        <location evidence="1">Membrane</location>
        <topology evidence="1">Single-pass type II membrane protein</topology>
    </subcellularLocation>
</comment>
<keyword evidence="6" id="KW-1133">Transmembrane helix</keyword>
<evidence type="ECO:0000256" key="5">
    <source>
        <dbReference type="ARBA" id="ARBA00022968"/>
    </source>
</evidence>
<protein>
    <recommendedName>
        <fullName evidence="9">Glycosyltransferase family 15 protein</fullName>
    </recommendedName>
</protein>
<dbReference type="GO" id="GO:0000032">
    <property type="term" value="P:cell wall mannoprotein biosynthetic process"/>
    <property type="evidence" value="ECO:0007669"/>
    <property type="project" value="TreeGrafter"/>
</dbReference>
<evidence type="ECO:0000313" key="8">
    <source>
        <dbReference type="Proteomes" id="UP000006790"/>
    </source>
</evidence>
<dbReference type="AlphaFoldDB" id="G8JVM6"/>
<keyword evidence="3" id="KW-0328">Glycosyltransferase</keyword>
<dbReference type="KEGG" id="erc:Ecym_7035"/>
<proteinExistence type="inferred from homology"/>
<dbReference type="InterPro" id="IPR029044">
    <property type="entry name" value="Nucleotide-diphossugar_trans"/>
</dbReference>
<keyword evidence="4" id="KW-0808">Transferase</keyword>
<dbReference type="GO" id="GO:0000026">
    <property type="term" value="F:alpha-1,2-mannosyltransferase activity"/>
    <property type="evidence" value="ECO:0007669"/>
    <property type="project" value="TreeGrafter"/>
</dbReference>
<feature type="transmembrane region" description="Helical" evidence="6">
    <location>
        <begin position="12"/>
        <end position="28"/>
    </location>
</feature>
<dbReference type="PANTHER" id="PTHR31121:SF7">
    <property type="entry name" value="MANNOSYLTRANSFERASE KTR4-RELATED"/>
    <property type="match status" value="1"/>
</dbReference>
<keyword evidence="8" id="KW-1185">Reference proteome</keyword>
<keyword evidence="5" id="KW-0735">Signal-anchor</keyword>
<evidence type="ECO:0000256" key="4">
    <source>
        <dbReference type="ARBA" id="ARBA00022679"/>
    </source>
</evidence>
<evidence type="ECO:0008006" key="9">
    <source>
        <dbReference type="Google" id="ProtNLM"/>
    </source>
</evidence>
<organism evidence="7 8">
    <name type="scientific">Eremothecium cymbalariae (strain CBS 270.75 / DBVPG 7215 / KCTC 17166 / NRRL Y-17582)</name>
    <name type="common">Yeast</name>
    <dbReference type="NCBI Taxonomy" id="931890"/>
    <lineage>
        <taxon>Eukaryota</taxon>
        <taxon>Fungi</taxon>
        <taxon>Dikarya</taxon>
        <taxon>Ascomycota</taxon>
        <taxon>Saccharomycotina</taxon>
        <taxon>Saccharomycetes</taxon>
        <taxon>Saccharomycetales</taxon>
        <taxon>Saccharomycetaceae</taxon>
        <taxon>Eremothecium</taxon>
    </lineage>
</organism>
<dbReference type="GO" id="GO:0016020">
    <property type="term" value="C:membrane"/>
    <property type="evidence" value="ECO:0007669"/>
    <property type="project" value="UniProtKB-SubCell"/>
</dbReference>
<dbReference type="SUPFAM" id="SSF53448">
    <property type="entry name" value="Nucleotide-diphospho-sugar transferases"/>
    <property type="match status" value="1"/>
</dbReference>
<dbReference type="RefSeq" id="XP_003647708.1">
    <property type="nucleotide sequence ID" value="XM_003647660.1"/>
</dbReference>
<evidence type="ECO:0000256" key="2">
    <source>
        <dbReference type="ARBA" id="ARBA00007677"/>
    </source>
</evidence>
<name>G8JVM6_ERECY</name>
<dbReference type="GO" id="GO:0005794">
    <property type="term" value="C:Golgi apparatus"/>
    <property type="evidence" value="ECO:0007669"/>
    <property type="project" value="TreeGrafter"/>
</dbReference>
<keyword evidence="6" id="KW-0472">Membrane</keyword>
<comment type="similarity">
    <text evidence="2">Belongs to the glycosyltransferase 15 family.</text>
</comment>
<sequence length="458" mass="54933">MRFRRYRLKALTLYCGIVAVIFLLWFNMNAGKDPLQMKYKDFIYRYQHIALDLLHWSTNSYEKPGIKNDPEVQKLLERLDVPLYNDQELSNPLLKTKALEDYKNFMKRPIDEPKVEKLIRKDDELSGKTSATILCLVRNEDLNAIIRSMKELEHVFNNDFKYPYTFLNDEPFTTEFKARMMKEFPGRVLYFGTIDHEMWSFPSSLDMRKYKRNMKILKQTGVGYAELDSYHHMCRFYSKFFYKHPLLQQFRYVWRLEPDVKFYCKIEYDVFHFMNIYNKVYGFTLNLYDNPISISTLWPTTLDFLQKNPQHLHKNGAFEWLKENAQKPDNFEITFGYSTCHFWTNFELIDLKFLRSEAYESYVKYLDDSGGFYYERWGDAPVRSIALALFANKSDIHWFRDIPYYHMPYTNCPLSSNPNKCSNRCIAGSFCSDYALQVENCMGTWINYSMTKEDQELY</sequence>